<evidence type="ECO:0000256" key="1">
    <source>
        <dbReference type="SAM" id="MobiDB-lite"/>
    </source>
</evidence>
<feature type="region of interest" description="Disordered" evidence="1">
    <location>
        <begin position="272"/>
        <end position="302"/>
    </location>
</feature>
<organism evidence="4 5">
    <name type="scientific">Calocera viscosa (strain TUFC12733)</name>
    <dbReference type="NCBI Taxonomy" id="1330018"/>
    <lineage>
        <taxon>Eukaryota</taxon>
        <taxon>Fungi</taxon>
        <taxon>Dikarya</taxon>
        <taxon>Basidiomycota</taxon>
        <taxon>Agaricomycotina</taxon>
        <taxon>Dacrymycetes</taxon>
        <taxon>Dacrymycetales</taxon>
        <taxon>Dacrymycetaceae</taxon>
        <taxon>Calocera</taxon>
    </lineage>
</organism>
<evidence type="ECO:0000259" key="3">
    <source>
        <dbReference type="Pfam" id="PF20151"/>
    </source>
</evidence>
<keyword evidence="2" id="KW-1133">Transmembrane helix</keyword>
<feature type="transmembrane region" description="Helical" evidence="2">
    <location>
        <begin position="12"/>
        <end position="31"/>
    </location>
</feature>
<proteinExistence type="predicted"/>
<dbReference type="Proteomes" id="UP000076738">
    <property type="component" value="Unassembled WGS sequence"/>
</dbReference>
<dbReference type="AlphaFoldDB" id="A0A167RTK4"/>
<name>A0A167RTK4_CALVF</name>
<dbReference type="STRING" id="1330018.A0A167RTK4"/>
<dbReference type="OrthoDB" id="3251775at2759"/>
<protein>
    <recommendedName>
        <fullName evidence="3">DUF6533 domain-containing protein</fullName>
    </recommendedName>
</protein>
<feature type="transmembrane region" description="Helical" evidence="2">
    <location>
        <begin position="232"/>
        <end position="252"/>
    </location>
</feature>
<keyword evidence="5" id="KW-1185">Reference proteome</keyword>
<reference evidence="4 5" key="1">
    <citation type="journal article" date="2016" name="Mol. Biol. Evol.">
        <title>Comparative Genomics of Early-Diverging Mushroom-Forming Fungi Provides Insights into the Origins of Lignocellulose Decay Capabilities.</title>
        <authorList>
            <person name="Nagy L.G."/>
            <person name="Riley R."/>
            <person name="Tritt A."/>
            <person name="Adam C."/>
            <person name="Daum C."/>
            <person name="Floudas D."/>
            <person name="Sun H."/>
            <person name="Yadav J.S."/>
            <person name="Pangilinan J."/>
            <person name="Larsson K.H."/>
            <person name="Matsuura K."/>
            <person name="Barry K."/>
            <person name="Labutti K."/>
            <person name="Kuo R."/>
            <person name="Ohm R.A."/>
            <person name="Bhattacharya S.S."/>
            <person name="Shirouzu T."/>
            <person name="Yoshinaga Y."/>
            <person name="Martin F.M."/>
            <person name="Grigoriev I.V."/>
            <person name="Hibbett D.S."/>
        </authorList>
    </citation>
    <scope>NUCLEOTIDE SEQUENCE [LARGE SCALE GENOMIC DNA]</scope>
    <source>
        <strain evidence="4 5">TUFC12733</strain>
    </source>
</reference>
<feature type="transmembrane region" description="Helical" evidence="2">
    <location>
        <begin position="199"/>
        <end position="220"/>
    </location>
</feature>
<keyword evidence="2" id="KW-0472">Membrane</keyword>
<feature type="transmembrane region" description="Helical" evidence="2">
    <location>
        <begin position="84"/>
        <end position="103"/>
    </location>
</feature>
<sequence>MSSPLQEIGEVLLGQNYGVCAGVSLMFFDYLITFPQEVHLIWGAKWTPGKVLFLVIRYFGLAAACVSLYVQFGTTVSTRSCTISMYWSLLSMSVISICASLVLALRTWAIWNKSIVVGSIVAVAWVTSTVCSLVYTIRSIMGSSPFGNVFGLPGCIDTTTTPAAADAVRVYAFACAYEIVIFSLTLLRGFQQLSKHSGLLLVLYRDAFVASIWSLGFGMTDVVLSATQNTNFYFWCLIGFAFSFIVPCRLVLNLRASTMELDLWDVATGRPSGTGGGVQAHSGRSRSTRGTRGTDDDEITDV</sequence>
<feature type="transmembrane region" description="Helical" evidence="2">
    <location>
        <begin position="168"/>
        <end position="187"/>
    </location>
</feature>
<feature type="transmembrane region" description="Helical" evidence="2">
    <location>
        <begin position="51"/>
        <end position="72"/>
    </location>
</feature>
<feature type="domain" description="DUF6533" evidence="3">
    <location>
        <begin position="18"/>
        <end position="62"/>
    </location>
</feature>
<keyword evidence="2" id="KW-0812">Transmembrane</keyword>
<dbReference type="EMBL" id="KV417267">
    <property type="protein sequence ID" value="KZP01268.1"/>
    <property type="molecule type" value="Genomic_DNA"/>
</dbReference>
<evidence type="ECO:0000256" key="2">
    <source>
        <dbReference type="SAM" id="Phobius"/>
    </source>
</evidence>
<accession>A0A167RTK4</accession>
<evidence type="ECO:0000313" key="5">
    <source>
        <dbReference type="Proteomes" id="UP000076738"/>
    </source>
</evidence>
<feature type="transmembrane region" description="Helical" evidence="2">
    <location>
        <begin position="115"/>
        <end position="137"/>
    </location>
</feature>
<dbReference type="InterPro" id="IPR045340">
    <property type="entry name" value="DUF6533"/>
</dbReference>
<dbReference type="Pfam" id="PF20151">
    <property type="entry name" value="DUF6533"/>
    <property type="match status" value="1"/>
</dbReference>
<evidence type="ECO:0000313" key="4">
    <source>
        <dbReference type="EMBL" id="KZP01268.1"/>
    </source>
</evidence>
<gene>
    <name evidence="4" type="ORF">CALVIDRAFT_559894</name>
</gene>